<comment type="caution">
    <text evidence="2">The sequence shown here is derived from an EMBL/GenBank/DDBJ whole genome shotgun (WGS) entry which is preliminary data.</text>
</comment>
<evidence type="ECO:0000313" key="1">
    <source>
        <dbReference type="EMBL" id="KAE8981972.1"/>
    </source>
</evidence>
<dbReference type="AlphaFoldDB" id="A0A6A4D1M3"/>
<proteinExistence type="predicted"/>
<dbReference type="EMBL" id="QXFV01002907">
    <property type="protein sequence ID" value="KAE8981972.1"/>
    <property type="molecule type" value="Genomic_DNA"/>
</dbReference>
<gene>
    <name evidence="1" type="ORF">PR001_g23849</name>
    <name evidence="2" type="ORF">PR003_g22767</name>
</gene>
<evidence type="ECO:0000313" key="2">
    <source>
        <dbReference type="EMBL" id="KAE9300366.1"/>
    </source>
</evidence>
<reference evidence="2 4" key="1">
    <citation type="submission" date="2018-08" db="EMBL/GenBank/DDBJ databases">
        <title>Genomic investigation of the strawberry pathogen Phytophthora fragariae indicates pathogenicity is determined by transcriptional variation in three key races.</title>
        <authorList>
            <person name="Adams T.M."/>
            <person name="Armitage A.D."/>
            <person name="Sobczyk M.K."/>
            <person name="Bates H.J."/>
            <person name="Dunwell J.M."/>
            <person name="Nellist C.F."/>
            <person name="Harrison R.J."/>
        </authorList>
    </citation>
    <scope>NUCLEOTIDE SEQUENCE [LARGE SCALE GENOMIC DNA]</scope>
    <source>
        <strain evidence="1 3">SCRP249</strain>
        <strain evidence="2 4">SCRP333</strain>
    </source>
</reference>
<name>A0A6A4D1M3_9STRA</name>
<dbReference type="Proteomes" id="UP000429607">
    <property type="component" value="Unassembled WGS sequence"/>
</dbReference>
<dbReference type="EMBL" id="QXFT01002306">
    <property type="protein sequence ID" value="KAE9300366.1"/>
    <property type="molecule type" value="Genomic_DNA"/>
</dbReference>
<keyword evidence="4" id="KW-1185">Reference proteome</keyword>
<evidence type="ECO:0000313" key="4">
    <source>
        <dbReference type="Proteomes" id="UP000434957"/>
    </source>
</evidence>
<protein>
    <submittedName>
        <fullName evidence="2">Uncharacterized protein</fullName>
    </submittedName>
</protein>
<evidence type="ECO:0000313" key="3">
    <source>
        <dbReference type="Proteomes" id="UP000429607"/>
    </source>
</evidence>
<organism evidence="2 4">
    <name type="scientific">Phytophthora rubi</name>
    <dbReference type="NCBI Taxonomy" id="129364"/>
    <lineage>
        <taxon>Eukaryota</taxon>
        <taxon>Sar</taxon>
        <taxon>Stramenopiles</taxon>
        <taxon>Oomycota</taxon>
        <taxon>Peronosporomycetes</taxon>
        <taxon>Peronosporales</taxon>
        <taxon>Peronosporaceae</taxon>
        <taxon>Phytophthora</taxon>
    </lineage>
</organism>
<dbReference type="Proteomes" id="UP000434957">
    <property type="component" value="Unassembled WGS sequence"/>
</dbReference>
<accession>A0A6A4D1M3</accession>
<sequence length="55" mass="6157">MIRSLKCIMFFGTAFPGPDCTACANTGRANPHQHLQIVQIGCEVYNFCFHLLLID</sequence>